<reference evidence="3 4" key="1">
    <citation type="submission" date="2017-01" db="EMBL/GenBank/DDBJ databases">
        <title>The cable genome- insights into the physiology and evolution of filamentous bacteria capable of sulfide oxidation via long distance electron transfer.</title>
        <authorList>
            <person name="Schreiber L."/>
            <person name="Bjerg J.T."/>
            <person name="Boggild A."/>
            <person name="Van De Vossenberg J."/>
            <person name="Meysman F."/>
            <person name="Nielsen L.P."/>
            <person name="Schramm A."/>
            <person name="Kjeldsen K.U."/>
        </authorList>
    </citation>
    <scope>NUCLEOTIDE SEQUENCE [LARGE SCALE GENOMIC DNA]</scope>
    <source>
        <strain evidence="3">A1</strain>
    </source>
</reference>
<dbReference type="InterPro" id="IPR049886">
    <property type="entry name" value="CFI_box_CTERM_dom"/>
</dbReference>
<organism evidence="3 4">
    <name type="scientific">Candidatus Electrothrix communis</name>
    <dbReference type="NCBI Taxonomy" id="1859133"/>
    <lineage>
        <taxon>Bacteria</taxon>
        <taxon>Pseudomonadati</taxon>
        <taxon>Thermodesulfobacteriota</taxon>
        <taxon>Desulfobulbia</taxon>
        <taxon>Desulfobulbales</taxon>
        <taxon>Desulfobulbaceae</taxon>
        <taxon>Candidatus Electrothrix</taxon>
    </lineage>
</organism>
<keyword evidence="1" id="KW-0472">Membrane</keyword>
<accession>A0A3S3RCM7</accession>
<keyword evidence="1" id="KW-1133">Transmembrane helix</keyword>
<evidence type="ECO:0000256" key="1">
    <source>
        <dbReference type="SAM" id="Phobius"/>
    </source>
</evidence>
<dbReference type="NCBIfam" id="NF041770">
    <property type="entry name" value="CFI_box_CTERM"/>
    <property type="match status" value="1"/>
</dbReference>
<proteinExistence type="predicted"/>
<gene>
    <name evidence="3" type="ORF">VT98_10332</name>
</gene>
<feature type="transmembrane region" description="Helical" evidence="1">
    <location>
        <begin position="264"/>
        <end position="283"/>
    </location>
</feature>
<evidence type="ECO:0000259" key="2">
    <source>
        <dbReference type="Pfam" id="PF13472"/>
    </source>
</evidence>
<dbReference type="SUPFAM" id="SSF52266">
    <property type="entry name" value="SGNH hydrolase"/>
    <property type="match status" value="1"/>
</dbReference>
<dbReference type="GO" id="GO:0004622">
    <property type="term" value="F:phosphatidylcholine lysophospholipase activity"/>
    <property type="evidence" value="ECO:0007669"/>
    <property type="project" value="TreeGrafter"/>
</dbReference>
<evidence type="ECO:0000313" key="3">
    <source>
        <dbReference type="EMBL" id="RWX49557.1"/>
    </source>
</evidence>
<dbReference type="Gene3D" id="3.40.50.1110">
    <property type="entry name" value="SGNH hydrolase"/>
    <property type="match status" value="1"/>
</dbReference>
<dbReference type="InterPro" id="IPR036514">
    <property type="entry name" value="SGNH_hydro_sf"/>
</dbReference>
<feature type="transmembrane region" description="Helical" evidence="1">
    <location>
        <begin position="289"/>
        <end position="307"/>
    </location>
</feature>
<dbReference type="Pfam" id="PF13472">
    <property type="entry name" value="Lipase_GDSL_2"/>
    <property type="match status" value="1"/>
</dbReference>
<protein>
    <submittedName>
        <fullName evidence="3">Lysophospholipase L1</fullName>
    </submittedName>
</protein>
<dbReference type="InterPro" id="IPR013830">
    <property type="entry name" value="SGNH_hydro"/>
</dbReference>
<evidence type="ECO:0000313" key="4">
    <source>
        <dbReference type="Proteomes" id="UP000288086"/>
    </source>
</evidence>
<keyword evidence="1" id="KW-0812">Transmembrane</keyword>
<name>A0A3S3RCM7_9BACT</name>
<dbReference type="InterPro" id="IPR051532">
    <property type="entry name" value="Ester_Hydrolysis_Enzymes"/>
</dbReference>
<dbReference type="Proteomes" id="UP000288086">
    <property type="component" value="Unassembled WGS sequence"/>
</dbReference>
<sequence>MRLFRIFSAGIIAVLFIISLSHADVIVCFGDSITEGHTATPYPTNLQNMYDSSSGTQVANAGKGGENTYEGVSRLGGVLTQYAPNYVVIMEGANDVMSGISSETTVFNLNNMLEQTLAAGAKPILSTITPNISKSGYQPENYNPGIINLAQSGNTSLVDTYANVVSDWANLNVDGIHPNEDGSVQIAQGFYSQLVNNQNASSSGGGGGCFIATAAYGTVLEPQVVLLKKFRDLYLLTNRTGYCFVQLYYTYSPPIADFIRQHDIIRFLVRILLLPLLTVSFFLVEFSPLQQLLFALILACSAGLFLTRFRKQQSAN</sequence>
<dbReference type="PANTHER" id="PTHR30383:SF5">
    <property type="entry name" value="SGNH HYDROLASE-TYPE ESTERASE DOMAIN-CONTAINING PROTEIN"/>
    <property type="match status" value="1"/>
</dbReference>
<keyword evidence="4" id="KW-1185">Reference proteome</keyword>
<dbReference type="EMBL" id="MTKP01000033">
    <property type="protein sequence ID" value="RWX49557.1"/>
    <property type="molecule type" value="Genomic_DNA"/>
</dbReference>
<feature type="domain" description="SGNH hydrolase-type esterase" evidence="2">
    <location>
        <begin position="28"/>
        <end position="182"/>
    </location>
</feature>
<dbReference type="AlphaFoldDB" id="A0A3S3RCM7"/>
<dbReference type="PANTHER" id="PTHR30383">
    <property type="entry name" value="THIOESTERASE 1/PROTEASE 1/LYSOPHOSPHOLIPASE L1"/>
    <property type="match status" value="1"/>
</dbReference>
<comment type="caution">
    <text evidence="3">The sequence shown here is derived from an EMBL/GenBank/DDBJ whole genome shotgun (WGS) entry which is preliminary data.</text>
</comment>